<protein>
    <submittedName>
        <fullName evidence="1">Uncharacterized protein</fullName>
    </submittedName>
</protein>
<proteinExistence type="predicted"/>
<gene>
    <name evidence="1" type="ORF">V466_06280</name>
</gene>
<evidence type="ECO:0000313" key="1">
    <source>
        <dbReference type="EMBL" id="KDD69931.1"/>
    </source>
</evidence>
<name>A0A059L6S4_9PSED</name>
<organism evidence="1 2">
    <name type="scientific">Pseudomonas mandelii PD30</name>
    <dbReference type="NCBI Taxonomy" id="1419583"/>
    <lineage>
        <taxon>Bacteria</taxon>
        <taxon>Pseudomonadati</taxon>
        <taxon>Pseudomonadota</taxon>
        <taxon>Gammaproteobacteria</taxon>
        <taxon>Pseudomonadales</taxon>
        <taxon>Pseudomonadaceae</taxon>
        <taxon>Pseudomonas</taxon>
    </lineage>
</organism>
<sequence>MINKCSAVVLAVDKIVEEEILLLVSGVKVKCFASYCPRKIEVGETYEVEFEIVLPEGDFVLAAEAPVETLIEMTGDGFSCALYGFLDGSVFRSFVDFTEQDIHYDYPELNERFVKVNVDRIDVAF</sequence>
<comment type="caution">
    <text evidence="1">The sequence shown here is derived from an EMBL/GenBank/DDBJ whole genome shotgun (WGS) entry which is preliminary data.</text>
</comment>
<accession>A0A059L6S4</accession>
<dbReference type="Proteomes" id="UP000026739">
    <property type="component" value="Unassembled WGS sequence"/>
</dbReference>
<reference evidence="1 2" key="1">
    <citation type="submission" date="2013-12" db="EMBL/GenBank/DDBJ databases">
        <authorList>
            <person name="Formusa P.A."/>
            <person name="Habash M."/>
            <person name="Lee H."/>
            <person name="Trevors J.T."/>
        </authorList>
    </citation>
    <scope>NUCLEOTIDE SEQUENCE [LARGE SCALE GENOMIC DNA]</scope>
    <source>
        <strain evidence="1 2">PD30</strain>
    </source>
</reference>
<dbReference type="AlphaFoldDB" id="A0A059L6S4"/>
<evidence type="ECO:0000313" key="2">
    <source>
        <dbReference type="Proteomes" id="UP000026739"/>
    </source>
</evidence>
<dbReference type="EMBL" id="AZQQ01000064">
    <property type="protein sequence ID" value="KDD69931.1"/>
    <property type="molecule type" value="Genomic_DNA"/>
</dbReference>